<comment type="caution">
    <text evidence="1">The sequence shown here is derived from an EMBL/GenBank/DDBJ whole genome shotgun (WGS) entry which is preliminary data.</text>
</comment>
<accession>A0ABP1QRN8</accession>
<dbReference type="EMBL" id="CAXLJM020000043">
    <property type="protein sequence ID" value="CAL8110134.1"/>
    <property type="molecule type" value="Genomic_DNA"/>
</dbReference>
<evidence type="ECO:0000313" key="1">
    <source>
        <dbReference type="EMBL" id="CAL8110134.1"/>
    </source>
</evidence>
<dbReference type="Proteomes" id="UP001642540">
    <property type="component" value="Unassembled WGS sequence"/>
</dbReference>
<sequence length="281" mass="31775">MNRVNEFSSAGKVSVHVIPQRDTGNLESNQNVDNIFTFPFRQTFFRYSLYGISEVVRSNTFVYASHHPSESAWLDIRKLSVALVGNNEIPNLALFSPTVREVSFMGHITYPITAFRMLPQLQALQKVSFNIGFGGFIAEFHETVEEFLSTTPAVPNVTFLEVKMNVQLYQGSCERNKRIFDKVIDSILKHSADSFPNLLEVAVTLPESIIFLENVVSLVQGNANLRRHFDTKVIKDVGEIRVTRKAATPPMCLSFDPCARFPSTSQYNYLRMIDTTGVFFS</sequence>
<name>A0ABP1QRN8_9HEXA</name>
<keyword evidence="2" id="KW-1185">Reference proteome</keyword>
<reference evidence="1 2" key="1">
    <citation type="submission" date="2024-08" db="EMBL/GenBank/DDBJ databases">
        <authorList>
            <person name="Cucini C."/>
            <person name="Frati F."/>
        </authorList>
    </citation>
    <scope>NUCLEOTIDE SEQUENCE [LARGE SCALE GENOMIC DNA]</scope>
</reference>
<organism evidence="1 2">
    <name type="scientific">Orchesella dallaii</name>
    <dbReference type="NCBI Taxonomy" id="48710"/>
    <lineage>
        <taxon>Eukaryota</taxon>
        <taxon>Metazoa</taxon>
        <taxon>Ecdysozoa</taxon>
        <taxon>Arthropoda</taxon>
        <taxon>Hexapoda</taxon>
        <taxon>Collembola</taxon>
        <taxon>Entomobryomorpha</taxon>
        <taxon>Entomobryoidea</taxon>
        <taxon>Orchesellidae</taxon>
        <taxon>Orchesellinae</taxon>
        <taxon>Orchesella</taxon>
    </lineage>
</organism>
<gene>
    <name evidence="1" type="ORF">ODALV1_LOCUS14006</name>
</gene>
<protein>
    <submittedName>
        <fullName evidence="1">Uncharacterized protein</fullName>
    </submittedName>
</protein>
<evidence type="ECO:0000313" key="2">
    <source>
        <dbReference type="Proteomes" id="UP001642540"/>
    </source>
</evidence>
<proteinExistence type="predicted"/>